<evidence type="ECO:0000313" key="2">
    <source>
        <dbReference type="Proteomes" id="UP000009071"/>
    </source>
</evidence>
<accession>C4XJD2</accession>
<protein>
    <submittedName>
        <fullName evidence="1">Uncharacterized protein</fullName>
    </submittedName>
</protein>
<name>C4XJD2_SOLM1</name>
<keyword evidence="2" id="KW-1185">Reference proteome</keyword>
<gene>
    <name evidence="1" type="ordered locus">DMR_31910</name>
</gene>
<dbReference type="Proteomes" id="UP000009071">
    <property type="component" value="Chromosome"/>
</dbReference>
<dbReference type="HOGENOM" id="CLU_2896769_0_0_7"/>
<organism evidence="1 2">
    <name type="scientific">Solidesulfovibrio magneticus (strain ATCC 700980 / DSM 13731 / RS-1)</name>
    <name type="common">Desulfovibrio magneticus</name>
    <dbReference type="NCBI Taxonomy" id="573370"/>
    <lineage>
        <taxon>Bacteria</taxon>
        <taxon>Pseudomonadati</taxon>
        <taxon>Thermodesulfobacteriota</taxon>
        <taxon>Desulfovibrionia</taxon>
        <taxon>Desulfovibrionales</taxon>
        <taxon>Desulfovibrionaceae</taxon>
        <taxon>Solidesulfovibrio</taxon>
    </lineage>
</organism>
<dbReference type="AlphaFoldDB" id="C4XJD2"/>
<evidence type="ECO:0000313" key="1">
    <source>
        <dbReference type="EMBL" id="BAH76682.1"/>
    </source>
</evidence>
<sequence length="62" mass="6897">MACCGKLDENLSQTSATIKFRDCKSVLMNGRQTNFKVKNEAGIRNQCPPPCKSILNLLKQPN</sequence>
<dbReference type="EMBL" id="AP010904">
    <property type="protein sequence ID" value="BAH76682.1"/>
    <property type="molecule type" value="Genomic_DNA"/>
</dbReference>
<reference evidence="1 2" key="1">
    <citation type="journal article" date="2009" name="Genome Res.">
        <title>Whole genome sequence of Desulfovibrio magneticus strain RS-1 revealed common gene clusters in magnetotactic bacteria.</title>
        <authorList>
            <person name="Nakazawa H."/>
            <person name="Arakaki A."/>
            <person name="Narita-Yamada S."/>
            <person name="Yashiro I."/>
            <person name="Jinno K."/>
            <person name="Aoki N."/>
            <person name="Tsuruyama A."/>
            <person name="Okamura Y."/>
            <person name="Tanikawa S."/>
            <person name="Fujita N."/>
            <person name="Takeyama H."/>
            <person name="Matsunaga T."/>
        </authorList>
    </citation>
    <scope>NUCLEOTIDE SEQUENCE [LARGE SCALE GENOMIC DNA]</scope>
    <source>
        <strain evidence="2">ATCC 700980 / DSM 13731 / RS-1</strain>
    </source>
</reference>
<proteinExistence type="predicted"/>
<dbReference type="KEGG" id="dma:DMR_31910"/>